<dbReference type="PANTHER" id="PTHR35791:SF1">
    <property type="entry name" value="UPF0754 MEMBRANE PROTEIN YHEB"/>
    <property type="match status" value="1"/>
</dbReference>
<sequence length="379" mass="43944">MDGLWLIIIMITVGAVIGGLTNSLAIKMLFRPYKPIYVGKWRVPFTPGLIPKRRGEMAEQMGKMVVNHLLTPEGIQKKIIEKSFRVKMTKWITDEITKSLYSSAALTDFFQETWNVNDIRNTIQEKTEYFIKEKLDRFIMENKHKEIKELLPKGVIEKGDELVPFLARKVTKKGVEYFKGEEGRKQLYVLLEKFLQGKGSMLNFLGSMFGNDKIIEKLQPEIVRFFEDPASEVFIRDLIEKEWLKIQRNPFSTAAYLIDTDKSAKKTADLLNKELPLFNYLDSPLYEWAPSFEEKITKQWIPGVIEQVQGFLADRLSNLFEQLELEDVVRERVDTFSVDRLETMILSISRREFKMITYLGALLGGLVGLFQGVFVILFL</sequence>
<organism evidence="7 8">
    <name type="scientific">Alteribacillus bidgolensis</name>
    <dbReference type="NCBI Taxonomy" id="930129"/>
    <lineage>
        <taxon>Bacteria</taxon>
        <taxon>Bacillati</taxon>
        <taxon>Bacillota</taxon>
        <taxon>Bacilli</taxon>
        <taxon>Bacillales</taxon>
        <taxon>Bacillaceae</taxon>
        <taxon>Alteribacillus</taxon>
    </lineage>
</organism>
<feature type="transmembrane region" description="Helical" evidence="6">
    <location>
        <begin position="6"/>
        <end position="30"/>
    </location>
</feature>
<feature type="transmembrane region" description="Helical" evidence="6">
    <location>
        <begin position="356"/>
        <end position="378"/>
    </location>
</feature>
<dbReference type="RefSeq" id="WP_091586907.1">
    <property type="nucleotide sequence ID" value="NZ_FNDU01000011.1"/>
</dbReference>
<dbReference type="PIRSF" id="PIRSF032178">
    <property type="entry name" value="UCP032178"/>
    <property type="match status" value="1"/>
</dbReference>
<name>A0A1G8N2Q9_9BACI</name>
<protein>
    <submittedName>
        <fullName evidence="7">Uncharacterized membrane protein YheB, UPF0754 family</fullName>
    </submittedName>
</protein>
<dbReference type="Pfam" id="PF04286">
    <property type="entry name" value="DUF445"/>
    <property type="match status" value="1"/>
</dbReference>
<reference evidence="7 8" key="1">
    <citation type="submission" date="2016-10" db="EMBL/GenBank/DDBJ databases">
        <authorList>
            <person name="de Groot N.N."/>
        </authorList>
    </citation>
    <scope>NUCLEOTIDE SEQUENCE [LARGE SCALE GENOMIC DNA]</scope>
    <source>
        <strain evidence="8">P4B,CCM 7963,CECT 7998,DSM 25260,IBRC-M 10614,KCTC 13821</strain>
    </source>
</reference>
<accession>A0A1G8N2Q9</accession>
<keyword evidence="3 6" id="KW-0812">Transmembrane</keyword>
<dbReference type="InterPro" id="IPR007383">
    <property type="entry name" value="DUF445"/>
</dbReference>
<proteinExistence type="inferred from homology"/>
<evidence type="ECO:0000313" key="7">
    <source>
        <dbReference type="EMBL" id="SDI74337.1"/>
    </source>
</evidence>
<evidence type="ECO:0000313" key="8">
    <source>
        <dbReference type="Proteomes" id="UP000199017"/>
    </source>
</evidence>
<dbReference type="InterPro" id="IPR016991">
    <property type="entry name" value="UCP032178"/>
</dbReference>
<dbReference type="STRING" id="930129.SAMN05216352_11177"/>
<dbReference type="GO" id="GO:0005886">
    <property type="term" value="C:plasma membrane"/>
    <property type="evidence" value="ECO:0007669"/>
    <property type="project" value="UniProtKB-SubCell"/>
</dbReference>
<evidence type="ECO:0000256" key="2">
    <source>
        <dbReference type="ARBA" id="ARBA00008053"/>
    </source>
</evidence>
<dbReference type="PANTHER" id="PTHR35791">
    <property type="entry name" value="UPF0754 MEMBRANE PROTEIN YHEB"/>
    <property type="match status" value="1"/>
</dbReference>
<evidence type="ECO:0000256" key="3">
    <source>
        <dbReference type="ARBA" id="ARBA00022692"/>
    </source>
</evidence>
<dbReference type="EMBL" id="FNDU01000011">
    <property type="protein sequence ID" value="SDI74337.1"/>
    <property type="molecule type" value="Genomic_DNA"/>
</dbReference>
<comment type="subcellular location">
    <subcellularLocation>
        <location evidence="1">Cell membrane</location>
    </subcellularLocation>
</comment>
<keyword evidence="4 6" id="KW-1133">Transmembrane helix</keyword>
<dbReference type="OrthoDB" id="9787430at2"/>
<keyword evidence="8" id="KW-1185">Reference proteome</keyword>
<comment type="similarity">
    <text evidence="2">Belongs to the UPF0754 family.</text>
</comment>
<keyword evidence="5 6" id="KW-0472">Membrane</keyword>
<evidence type="ECO:0000256" key="5">
    <source>
        <dbReference type="ARBA" id="ARBA00023136"/>
    </source>
</evidence>
<evidence type="ECO:0000256" key="1">
    <source>
        <dbReference type="ARBA" id="ARBA00004236"/>
    </source>
</evidence>
<dbReference type="Proteomes" id="UP000199017">
    <property type="component" value="Unassembled WGS sequence"/>
</dbReference>
<evidence type="ECO:0000256" key="6">
    <source>
        <dbReference type="SAM" id="Phobius"/>
    </source>
</evidence>
<dbReference type="AlphaFoldDB" id="A0A1G8N2Q9"/>
<gene>
    <name evidence="7" type="ORF">SAMN05216352_11177</name>
</gene>
<evidence type="ECO:0000256" key="4">
    <source>
        <dbReference type="ARBA" id="ARBA00022989"/>
    </source>
</evidence>